<dbReference type="OrthoDB" id="4775484at2"/>
<sequence>MSRGRAASLLAVVALVGLVLGLGITAPPPPPRGVATDALGPDGGEAIAEYLARAQESLAGPAEGGQVWALVSFAPAISTAQVRAAVGEARVSQVLYRLSLDRVQTPLLVQQVADGDAALAAADDLAVVKAQTLPAADERQAAIAAATARGLAAHCACVVGVLVRADIDTLRAVSERADVRAVEALPADAVYGRFAVRPLLPEYLDVASVGPDDGDVPG</sequence>
<dbReference type="Proteomes" id="UP000183263">
    <property type="component" value="Unassembled WGS sequence"/>
</dbReference>
<proteinExistence type="predicted"/>
<evidence type="ECO:0000313" key="2">
    <source>
        <dbReference type="Proteomes" id="UP000183263"/>
    </source>
</evidence>
<gene>
    <name evidence="1" type="ORF">SAMN05444695_102156</name>
</gene>
<accession>A0A1G8CZJ6</accession>
<dbReference type="EMBL" id="FNDN01000002">
    <property type="protein sequence ID" value="SDH50812.1"/>
    <property type="molecule type" value="Genomic_DNA"/>
</dbReference>
<organism evidence="1 2">
    <name type="scientific">Rhodococcus triatomae</name>
    <dbReference type="NCBI Taxonomy" id="300028"/>
    <lineage>
        <taxon>Bacteria</taxon>
        <taxon>Bacillati</taxon>
        <taxon>Actinomycetota</taxon>
        <taxon>Actinomycetes</taxon>
        <taxon>Mycobacteriales</taxon>
        <taxon>Nocardiaceae</taxon>
        <taxon>Rhodococcus</taxon>
    </lineage>
</organism>
<evidence type="ECO:0000313" key="1">
    <source>
        <dbReference type="EMBL" id="SDH50812.1"/>
    </source>
</evidence>
<reference evidence="1 2" key="1">
    <citation type="submission" date="2016-10" db="EMBL/GenBank/DDBJ databases">
        <authorList>
            <person name="de Groot N.N."/>
        </authorList>
    </citation>
    <scope>NUCLEOTIDE SEQUENCE [LARGE SCALE GENOMIC DNA]</scope>
    <source>
        <strain evidence="1 2">DSM 44892</strain>
    </source>
</reference>
<dbReference type="AlphaFoldDB" id="A0A1G8CZJ6"/>
<dbReference type="RefSeq" id="WP_072737748.1">
    <property type="nucleotide sequence ID" value="NZ_CP048813.1"/>
</dbReference>
<keyword evidence="2" id="KW-1185">Reference proteome</keyword>
<protein>
    <submittedName>
        <fullName evidence="1">Uncharacterized protein</fullName>
    </submittedName>
</protein>
<name>A0A1G8CZJ6_9NOCA</name>